<evidence type="ECO:0000313" key="2">
    <source>
        <dbReference type="Proteomes" id="UP000237344"/>
    </source>
</evidence>
<keyword evidence="2" id="KW-1185">Reference proteome</keyword>
<name>A0A2S3W4Q5_9PROT</name>
<dbReference type="EMBL" id="POTC01000003">
    <property type="protein sequence ID" value="POF63854.1"/>
    <property type="molecule type" value="Genomic_DNA"/>
</dbReference>
<protein>
    <submittedName>
        <fullName evidence="1">Uncharacterized protein</fullName>
    </submittedName>
</protein>
<evidence type="ECO:0000313" key="1">
    <source>
        <dbReference type="EMBL" id="POF63854.1"/>
    </source>
</evidence>
<sequence length="189" mass="19780">MTTATDNGYCASVQALTESLRAACADPADAIRLLLSLATWTPTALPSTAPVGAAIATLVGAMGQTLRRCALVSLANACAEYEPSSYNDALSIRAQVVQAFDVEILAAADAYQDATYQALRSLRTTVVIDITTRGAQLAALITVTTPAPDSALPLAYRLYGDATRADDLISRADPVHPAFMPTSFEALQS</sequence>
<gene>
    <name evidence="1" type="ORF">KMAL_03850</name>
</gene>
<organism evidence="1 2">
    <name type="scientific">Novacetimonas maltaceti</name>
    <dbReference type="NCBI Taxonomy" id="1203393"/>
    <lineage>
        <taxon>Bacteria</taxon>
        <taxon>Pseudomonadati</taxon>
        <taxon>Pseudomonadota</taxon>
        <taxon>Alphaproteobacteria</taxon>
        <taxon>Acetobacterales</taxon>
        <taxon>Acetobacteraceae</taxon>
        <taxon>Novacetimonas</taxon>
    </lineage>
</organism>
<dbReference type="AlphaFoldDB" id="A0A2S3W4Q5"/>
<proteinExistence type="predicted"/>
<dbReference type="OrthoDB" id="378644at2"/>
<dbReference type="Proteomes" id="UP000237344">
    <property type="component" value="Unassembled WGS sequence"/>
</dbReference>
<comment type="caution">
    <text evidence="1">The sequence shown here is derived from an EMBL/GenBank/DDBJ whole genome shotgun (WGS) entry which is preliminary data.</text>
</comment>
<dbReference type="RefSeq" id="WP_110094090.1">
    <property type="nucleotide sequence ID" value="NZ_NKUE01000009.1"/>
</dbReference>
<accession>A0A2S3W4Q5</accession>
<reference evidence="1 2" key="1">
    <citation type="submission" date="2018-01" db="EMBL/GenBank/DDBJ databases">
        <title>Draft Genome Sequence of Komagataeibacter maltaceti LMG 1529, a Vinegar Producing Acetic Acid Bacterium Isolated from Malt Vinegar Brewery Acetifiers.</title>
        <authorList>
            <person name="Zhang Q."/>
            <person name="Hollensteiner J."/>
            <person name="Poehlein A."/>
            <person name="Daniel R."/>
        </authorList>
    </citation>
    <scope>NUCLEOTIDE SEQUENCE [LARGE SCALE GENOMIC DNA]</scope>
    <source>
        <strain evidence="1 2">LMG 1529</strain>
    </source>
</reference>